<dbReference type="Proteomes" id="UP000005711">
    <property type="component" value="Unassembled WGS sequence"/>
</dbReference>
<dbReference type="InterPro" id="IPR004839">
    <property type="entry name" value="Aminotransferase_I/II_large"/>
</dbReference>
<evidence type="ECO:0000313" key="6">
    <source>
        <dbReference type="Proteomes" id="UP000005711"/>
    </source>
</evidence>
<evidence type="ECO:0000256" key="2">
    <source>
        <dbReference type="ARBA" id="ARBA00022898"/>
    </source>
</evidence>
<dbReference type="PANTHER" id="PTHR42885">
    <property type="entry name" value="HISTIDINOL-PHOSPHATE AMINOTRANSFERASE-RELATED"/>
    <property type="match status" value="1"/>
</dbReference>
<keyword evidence="3 5" id="KW-0808">Transferase</keyword>
<dbReference type="Gene3D" id="3.40.640.10">
    <property type="entry name" value="Type I PLP-dependent aspartate aminotransferase-like (Major domain)"/>
    <property type="match status" value="1"/>
</dbReference>
<dbReference type="PANTHER" id="PTHR42885:SF1">
    <property type="entry name" value="THREONINE-PHOSPHATE DECARBOXYLASE"/>
    <property type="match status" value="1"/>
</dbReference>
<dbReference type="Pfam" id="PF00155">
    <property type="entry name" value="Aminotran_1_2"/>
    <property type="match status" value="1"/>
</dbReference>
<protein>
    <recommendedName>
        <fullName evidence="3">Aminotransferase</fullName>
        <ecNumber evidence="3">2.6.1.-</ecNumber>
    </recommendedName>
</protein>
<dbReference type="InterPro" id="IPR004838">
    <property type="entry name" value="NHTrfase_class1_PyrdxlP-BS"/>
</dbReference>
<name>D1VST1_9FIRM</name>
<comment type="cofactor">
    <cofactor evidence="1 3">
        <name>pyridoxal 5'-phosphate</name>
        <dbReference type="ChEBI" id="CHEBI:597326"/>
    </cofactor>
</comment>
<accession>D1VST1</accession>
<dbReference type="SUPFAM" id="SSF53383">
    <property type="entry name" value="PLP-dependent transferases"/>
    <property type="match status" value="1"/>
</dbReference>
<reference evidence="5 6" key="1">
    <citation type="submission" date="2009-12" db="EMBL/GenBank/DDBJ databases">
        <title>Genome Sequence of Peptoniphilus lacrimalis 315-B.</title>
        <authorList>
            <person name="Durkin A.S."/>
            <person name="Madupu R."/>
            <person name="Torralba M."/>
            <person name="Methe B."/>
            <person name="Sutton G."/>
            <person name="Strausberg R.L."/>
            <person name="Nelson K.E."/>
        </authorList>
    </citation>
    <scope>NUCLEOTIDE SEQUENCE [LARGE SCALE GENOMIC DNA]</scope>
    <source>
        <strain evidence="5 6">315-B</strain>
    </source>
</reference>
<dbReference type="CDD" id="cd00609">
    <property type="entry name" value="AAT_like"/>
    <property type="match status" value="1"/>
</dbReference>
<keyword evidence="6" id="KW-1185">Reference proteome</keyword>
<evidence type="ECO:0000313" key="5">
    <source>
        <dbReference type="EMBL" id="EFA90384.1"/>
    </source>
</evidence>
<dbReference type="EMBL" id="ADDO01000023">
    <property type="protein sequence ID" value="EFA90384.1"/>
    <property type="molecule type" value="Genomic_DNA"/>
</dbReference>
<gene>
    <name evidence="5" type="ORF">HMPREF0628_0996</name>
</gene>
<organism evidence="5 6">
    <name type="scientific">Peptoniphilus lacrimalis 315-B</name>
    <dbReference type="NCBI Taxonomy" id="596330"/>
    <lineage>
        <taxon>Bacteria</taxon>
        <taxon>Bacillati</taxon>
        <taxon>Bacillota</taxon>
        <taxon>Tissierellia</taxon>
        <taxon>Tissierellales</taxon>
        <taxon>Peptoniphilaceae</taxon>
        <taxon>Peptoniphilus</taxon>
    </lineage>
</organism>
<dbReference type="InterPro" id="IPR015422">
    <property type="entry name" value="PyrdxlP-dep_Trfase_small"/>
</dbReference>
<dbReference type="InterPro" id="IPR015424">
    <property type="entry name" value="PyrdxlP-dep_Trfase"/>
</dbReference>
<dbReference type="EC" id="2.6.1.-" evidence="3"/>
<sequence>MRGDILQNSHGANLFEIAQKNHVDINEIMDFSSNINPLSPSPRALKFLKENLDLIRTYPDPSYNNLKNSISSYVHCHKDHIILGLGATELLINFINIIDPKKSLILSPSYSEYENNLRNIGSQIYYYQLNFDNNFKISCDYIIDFINKNNIELFVFSNPNNPTGSILTNTEIKKILNKTKAYIIVDETYIEFTDMDIYSCTNLISSFDRLIVTRGTSKFFGIPGLRLGYSLNSNVEIIEKFKKNQVLWQINICADIMGQEMFKDKEYIERVFKYITDQRLKLTDEIKKINNLMPIESKGNFILVKVLKGTNKIIVEKLKKDLIFVRDCSNFKGLDDTYFRFCILDTKSNEIFIKKLKDIKL</sequence>
<dbReference type="GO" id="GO:0008483">
    <property type="term" value="F:transaminase activity"/>
    <property type="evidence" value="ECO:0007669"/>
    <property type="project" value="UniProtKB-KW"/>
</dbReference>
<dbReference type="eggNOG" id="COG0079">
    <property type="taxonomic scope" value="Bacteria"/>
</dbReference>
<comment type="similarity">
    <text evidence="3">Belongs to the class-I pyridoxal-phosphate-dependent aminotransferase family.</text>
</comment>
<dbReference type="InterPro" id="IPR015421">
    <property type="entry name" value="PyrdxlP-dep_Trfase_major"/>
</dbReference>
<dbReference type="Gene3D" id="3.90.1150.10">
    <property type="entry name" value="Aspartate Aminotransferase, domain 1"/>
    <property type="match status" value="1"/>
</dbReference>
<dbReference type="GO" id="GO:0030170">
    <property type="term" value="F:pyridoxal phosphate binding"/>
    <property type="evidence" value="ECO:0007669"/>
    <property type="project" value="InterPro"/>
</dbReference>
<comment type="caution">
    <text evidence="5">The sequence shown here is derived from an EMBL/GenBank/DDBJ whole genome shotgun (WGS) entry which is preliminary data.</text>
</comment>
<evidence type="ECO:0000259" key="4">
    <source>
        <dbReference type="Pfam" id="PF00155"/>
    </source>
</evidence>
<dbReference type="PROSITE" id="PS00105">
    <property type="entry name" value="AA_TRANSFER_CLASS_1"/>
    <property type="match status" value="1"/>
</dbReference>
<evidence type="ECO:0000256" key="1">
    <source>
        <dbReference type="ARBA" id="ARBA00001933"/>
    </source>
</evidence>
<keyword evidence="2" id="KW-0663">Pyridoxal phosphate</keyword>
<feature type="domain" description="Aminotransferase class I/classII large" evidence="4">
    <location>
        <begin position="27"/>
        <end position="356"/>
    </location>
</feature>
<dbReference type="AlphaFoldDB" id="D1VST1"/>
<feature type="non-terminal residue" evidence="5">
    <location>
        <position position="361"/>
    </location>
</feature>
<proteinExistence type="inferred from homology"/>
<keyword evidence="3 5" id="KW-0032">Aminotransferase</keyword>
<evidence type="ECO:0000256" key="3">
    <source>
        <dbReference type="RuleBase" id="RU000481"/>
    </source>
</evidence>